<dbReference type="Gene3D" id="1.10.8.10">
    <property type="entry name" value="DNA helicase RuvA subunit, C-terminal domain"/>
    <property type="match status" value="1"/>
</dbReference>
<dbReference type="AlphaFoldDB" id="A0AAV9P4P3"/>
<dbReference type="Pfam" id="PF14555">
    <property type="entry name" value="UBA_4"/>
    <property type="match status" value="1"/>
</dbReference>
<dbReference type="GeneID" id="89928824"/>
<dbReference type="RefSeq" id="XP_064657495.1">
    <property type="nucleotide sequence ID" value="XM_064804725.1"/>
</dbReference>
<gene>
    <name evidence="1" type="ORF">LTR77_007488</name>
</gene>
<accession>A0AAV9P4P3</accession>
<keyword evidence="2" id="KW-1185">Reference proteome</keyword>
<proteinExistence type="predicted"/>
<dbReference type="EMBL" id="JAVRRT010000011">
    <property type="protein sequence ID" value="KAK5167789.1"/>
    <property type="molecule type" value="Genomic_DNA"/>
</dbReference>
<name>A0AAV9P4P3_9PEZI</name>
<dbReference type="Proteomes" id="UP001337655">
    <property type="component" value="Unassembled WGS sequence"/>
</dbReference>
<sequence length="104" mass="11828">MPGVTSAQQKTAIAEFSEVTGMRDQKAAAKVLKQYGWRVSDAVNADGFGGLEEERHGWIWNTGSLDMERKRERGASGELMKAWIQREEHGIRFWHVRTLEHCLA</sequence>
<organism evidence="1 2">
    <name type="scientific">Saxophila tyrrhenica</name>
    <dbReference type="NCBI Taxonomy" id="1690608"/>
    <lineage>
        <taxon>Eukaryota</taxon>
        <taxon>Fungi</taxon>
        <taxon>Dikarya</taxon>
        <taxon>Ascomycota</taxon>
        <taxon>Pezizomycotina</taxon>
        <taxon>Dothideomycetes</taxon>
        <taxon>Dothideomycetidae</taxon>
        <taxon>Mycosphaerellales</taxon>
        <taxon>Extremaceae</taxon>
        <taxon>Saxophila</taxon>
    </lineage>
</organism>
<reference evidence="1 2" key="1">
    <citation type="submission" date="2023-08" db="EMBL/GenBank/DDBJ databases">
        <title>Black Yeasts Isolated from many extreme environments.</title>
        <authorList>
            <person name="Coleine C."/>
            <person name="Stajich J.E."/>
            <person name="Selbmann L."/>
        </authorList>
    </citation>
    <scope>NUCLEOTIDE SEQUENCE [LARGE SCALE GENOMIC DNA]</scope>
    <source>
        <strain evidence="1 2">CCFEE 5935</strain>
    </source>
</reference>
<protein>
    <submittedName>
        <fullName evidence="1">Uncharacterized protein</fullName>
    </submittedName>
</protein>
<comment type="caution">
    <text evidence="1">The sequence shown here is derived from an EMBL/GenBank/DDBJ whole genome shotgun (WGS) entry which is preliminary data.</text>
</comment>
<evidence type="ECO:0000313" key="2">
    <source>
        <dbReference type="Proteomes" id="UP001337655"/>
    </source>
</evidence>
<evidence type="ECO:0000313" key="1">
    <source>
        <dbReference type="EMBL" id="KAK5167789.1"/>
    </source>
</evidence>